<evidence type="ECO:0000313" key="3">
    <source>
        <dbReference type="EMBL" id="KAF7257471.1"/>
    </source>
</evidence>
<feature type="region of interest" description="Disordered" evidence="1">
    <location>
        <begin position="251"/>
        <end position="339"/>
    </location>
</feature>
<reference evidence="3" key="1">
    <citation type="submission" date="2019-07" db="EMBL/GenBank/DDBJ databases">
        <title>Annotation for the trematode Paragonimus miyazaki's.</title>
        <authorList>
            <person name="Choi Y.-J."/>
        </authorList>
    </citation>
    <scope>NUCLEOTIDE SEQUENCE</scope>
    <source>
        <strain evidence="3">Japan</strain>
    </source>
</reference>
<feature type="region of interest" description="Disordered" evidence="1">
    <location>
        <begin position="629"/>
        <end position="670"/>
    </location>
</feature>
<protein>
    <recommendedName>
        <fullName evidence="2">TOG domain-containing protein</fullName>
    </recommendedName>
</protein>
<comment type="caution">
    <text evidence="3">The sequence shown here is derived from an EMBL/GenBank/DDBJ whole genome shotgun (WGS) entry which is preliminary data.</text>
</comment>
<evidence type="ECO:0000313" key="4">
    <source>
        <dbReference type="Proteomes" id="UP000822476"/>
    </source>
</evidence>
<proteinExistence type="predicted"/>
<feature type="domain" description="TOG" evidence="2">
    <location>
        <begin position="352"/>
        <end position="586"/>
    </location>
</feature>
<dbReference type="GO" id="GO:0061863">
    <property type="term" value="F:microtubule plus end polymerase"/>
    <property type="evidence" value="ECO:0007669"/>
    <property type="project" value="InterPro"/>
</dbReference>
<dbReference type="EMBL" id="JTDE01002361">
    <property type="protein sequence ID" value="KAF7257471.1"/>
    <property type="molecule type" value="Genomic_DNA"/>
</dbReference>
<accession>A0A8S9YWW9</accession>
<gene>
    <name evidence="3" type="ORF">EG68_05840</name>
</gene>
<dbReference type="GO" id="GO:0051010">
    <property type="term" value="F:microtubule plus-end binding"/>
    <property type="evidence" value="ECO:0007669"/>
    <property type="project" value="InterPro"/>
</dbReference>
<dbReference type="Proteomes" id="UP000822476">
    <property type="component" value="Unassembled WGS sequence"/>
</dbReference>
<dbReference type="SUPFAM" id="SSF48371">
    <property type="entry name" value="ARM repeat"/>
    <property type="match status" value="1"/>
</dbReference>
<dbReference type="Gene3D" id="1.25.10.10">
    <property type="entry name" value="Leucine-rich Repeat Variant"/>
    <property type="match status" value="3"/>
</dbReference>
<dbReference type="GO" id="GO:0030951">
    <property type="term" value="P:establishment or maintenance of microtubule cytoskeleton polarity"/>
    <property type="evidence" value="ECO:0007669"/>
    <property type="project" value="InterPro"/>
</dbReference>
<organism evidence="3 4">
    <name type="scientific">Paragonimus skrjabini miyazakii</name>
    <dbReference type="NCBI Taxonomy" id="59628"/>
    <lineage>
        <taxon>Eukaryota</taxon>
        <taxon>Metazoa</taxon>
        <taxon>Spiralia</taxon>
        <taxon>Lophotrochozoa</taxon>
        <taxon>Platyhelminthes</taxon>
        <taxon>Trematoda</taxon>
        <taxon>Digenea</taxon>
        <taxon>Plagiorchiida</taxon>
        <taxon>Troglotremata</taxon>
        <taxon>Troglotrematidae</taxon>
        <taxon>Paragonimus</taxon>
    </lineage>
</organism>
<sequence length="1439" mass="157973">MSAASPSELDDALLMKLESTKWQERSDVLDVIGKHILSATLPSSSHNVIVKSLLQVIGSDKHTQLVTRAANMLQQFAERLGSSFGTYAERCLSVCLTKFKDNNRNVVQALRHATRAVLETMPLELGTTQVLVGMSHSSASIQAEATELLAHCLCLHSPHGPFPDRLSSAQRLRHVKPLLPVLHSLCQHRTSACREAGCLAFASVQLFLDDNPQQFESLIEGMLDEQRRIKVAVCLDTLRTATYEITKKSKTVGHTSVGPPVDRRKQKKDSKSKKNSTAVADASTLEHIVTSPPKSHCRRLPLRERQNQPDSMQRSNSDKECGNSKSSKNLRAVGKSNRQVSVVSDTPLTSYDMLDDLSDYFVTAPIDQLKDADWKVRLVVAESIKSRLVSNPPSGEVLVQIVLFILKSERLQDVNLQVRCTILSVLSIIARRLRALRTQLPDRILPALCGSLVFNLGETKTRKCTQEALSLLFRCSDPGVCLACLCSPTLELKKPATHAALLEWLALTLKQMNLKFDLSVMTQMIKQGLASVTPSVRASAISLAGSVHVSSCNKQDRLRSLLANEKPAVLVRLEEEFTRCEEEALNLRRTHGAEGLFSPNSDTDGSSLGTGSSSVPKLADATFARGSGDVAVSREHRDNGRTSLESFELREDSRASGDQTDRWSETTPTKGIIRAMPPRLQPTHSLTPSLFFVEPNQTAALMEAKQIRLSQLNKTLCIDLDRLRNMFSELHANPQLVQCLFDPDVDSRLEALDKLTASLDEAAVADADPSALILTYAHFDLLLAWTIGACFAYGSACEPACQATLPSLADSRALISRGLQYLTVVIHLFAQAEFQLSDQEVDLLLHACLAEQAPSLRSGLARRAAQPTLSDAISDLIRLLRQVYPASLLMDRIASLLHQCSSAAGRLICLQELLSLLPRFGDARGLNLGFSIKLVTQQIADPNPNVRRATLDFLQLAHKLLGQTFWSSVGHLAALDRQLLEQHLGVKFSELPSHSTNSPLLCTTPRTRADAHTIDPSHMLSHLGPGTEPRFGSFRDHSPPPEHSSPAALAILLPLLRERNSTAVSAATRAAAAEQLDFALTCLVNQLTVRPRDGVDEAGGDVELDADTSDETEVLDNAILGALVDLETLILNPETCALLVPFVQRVVERLSVLAHVLSHTDCFTAGHKVFLDCLVSNLIVLFEQPFLAREINSDSLVVLLASVFLLAQCDKPLTEHVRQLCNQRSPIVLRLVHLILIRVDATLAFSALLRLLSHACLGLDCGAPLQQQQRQPKSPIAKRKSARRRSSLSESNRPGQEALTEIANCDLVCQLVLAQFCPRIASCLEDMDQIDRRALIPLLEQWLSVCQTATDQPPEKRRGSRKPSSPRVQLPRDVSICVRQLIVSIFAHVGPSLLDEVVEVVGVKSALFVHLTHLQTLMPTAPYSYSRSTPDRVVQISNA</sequence>
<feature type="compositionally biased region" description="Low complexity" evidence="1">
    <location>
        <begin position="601"/>
        <end position="614"/>
    </location>
</feature>
<feature type="domain" description="TOG" evidence="2">
    <location>
        <begin position="719"/>
        <end position="993"/>
    </location>
</feature>
<keyword evidence="4" id="KW-1185">Reference proteome</keyword>
<name>A0A8S9YWW9_9TREM</name>
<feature type="compositionally biased region" description="Basic residues" evidence="1">
    <location>
        <begin position="1276"/>
        <end position="1286"/>
    </location>
</feature>
<feature type="region of interest" description="Disordered" evidence="1">
    <location>
        <begin position="591"/>
        <end position="615"/>
    </location>
</feature>
<feature type="compositionally biased region" description="Basic and acidic residues" evidence="1">
    <location>
        <begin position="647"/>
        <end position="664"/>
    </location>
</feature>
<dbReference type="PANTHER" id="PTHR12609">
    <property type="entry name" value="MICROTUBULE ASSOCIATED PROTEIN XMAP215"/>
    <property type="match status" value="1"/>
</dbReference>
<dbReference type="InterPro" id="IPR016024">
    <property type="entry name" value="ARM-type_fold"/>
</dbReference>
<feature type="region of interest" description="Disordered" evidence="1">
    <location>
        <begin position="1268"/>
        <end position="1295"/>
    </location>
</feature>
<evidence type="ECO:0000256" key="1">
    <source>
        <dbReference type="SAM" id="MobiDB-lite"/>
    </source>
</evidence>
<dbReference type="SMART" id="SM01349">
    <property type="entry name" value="TOG"/>
    <property type="match status" value="3"/>
</dbReference>
<dbReference type="GO" id="GO:0046785">
    <property type="term" value="P:microtubule polymerization"/>
    <property type="evidence" value="ECO:0007669"/>
    <property type="project" value="InterPro"/>
</dbReference>
<dbReference type="OrthoDB" id="205662at2759"/>
<feature type="compositionally biased region" description="Basic residues" evidence="1">
    <location>
        <begin position="264"/>
        <end position="274"/>
    </location>
</feature>
<dbReference type="InterPro" id="IPR045110">
    <property type="entry name" value="XMAP215"/>
</dbReference>
<dbReference type="InterPro" id="IPR011989">
    <property type="entry name" value="ARM-like"/>
</dbReference>
<feature type="domain" description="TOG" evidence="2">
    <location>
        <begin position="2"/>
        <end position="232"/>
    </location>
</feature>
<dbReference type="InterPro" id="IPR034085">
    <property type="entry name" value="TOG"/>
</dbReference>
<dbReference type="GO" id="GO:0007051">
    <property type="term" value="P:spindle organization"/>
    <property type="evidence" value="ECO:0007669"/>
    <property type="project" value="InterPro"/>
</dbReference>
<evidence type="ECO:0000259" key="2">
    <source>
        <dbReference type="SMART" id="SM01349"/>
    </source>
</evidence>